<accession>F8FBM3</accession>
<sequence length="66" mass="7679">MTQLNPSHGFFFWYIVRISRNGLAYFFPIAQSGEDGWICRYIALQSKLLAAESLRSDHADKPPFLW</sequence>
<reference evidence="1 2" key="2">
    <citation type="journal article" date="2013" name="Genome Announc.">
        <title>Genome Sequence of Growth-Improving Paenibacillus mucilaginosus Strain KNP414.</title>
        <authorList>
            <person name="Lu J.J."/>
            <person name="Wang J.F."/>
            <person name="Hu X.F."/>
        </authorList>
    </citation>
    <scope>NUCLEOTIDE SEQUENCE [LARGE SCALE GENOMIC DNA]</scope>
    <source>
        <strain evidence="1 2">KNP414</strain>
    </source>
</reference>
<protein>
    <submittedName>
        <fullName evidence="1">Uncharacterized protein</fullName>
    </submittedName>
</protein>
<dbReference type="Proteomes" id="UP000006620">
    <property type="component" value="Chromosome"/>
</dbReference>
<gene>
    <name evidence="1" type="ordered locus">KNP414_04544</name>
</gene>
<dbReference type="EMBL" id="CP002869">
    <property type="protein sequence ID" value="AEI43074.1"/>
    <property type="molecule type" value="Genomic_DNA"/>
</dbReference>
<name>F8FBM3_PAEMK</name>
<organism evidence="1 2">
    <name type="scientific">Paenibacillus mucilaginosus (strain KNP414)</name>
    <dbReference type="NCBI Taxonomy" id="1036673"/>
    <lineage>
        <taxon>Bacteria</taxon>
        <taxon>Bacillati</taxon>
        <taxon>Bacillota</taxon>
        <taxon>Bacilli</taxon>
        <taxon>Bacillales</taxon>
        <taxon>Paenibacillaceae</taxon>
        <taxon>Paenibacillus</taxon>
    </lineage>
</organism>
<dbReference type="HOGENOM" id="CLU_2827057_0_0_9"/>
<dbReference type="KEGG" id="pms:KNP414_04544"/>
<dbReference type="AlphaFoldDB" id="F8FBM3"/>
<evidence type="ECO:0000313" key="1">
    <source>
        <dbReference type="EMBL" id="AEI43074.1"/>
    </source>
</evidence>
<proteinExistence type="predicted"/>
<evidence type="ECO:0000313" key="2">
    <source>
        <dbReference type="Proteomes" id="UP000006620"/>
    </source>
</evidence>
<reference evidence="2" key="1">
    <citation type="submission" date="2011-06" db="EMBL/GenBank/DDBJ databases">
        <title>Complete genome sequence of Paenibacillus mucilaginosus KNP414.</title>
        <authorList>
            <person name="Wang J."/>
            <person name="Hu S."/>
            <person name="Hu X."/>
            <person name="Zhang B."/>
            <person name="Dong D."/>
            <person name="Zhang S."/>
            <person name="Zhao K."/>
            <person name="Wu D."/>
        </authorList>
    </citation>
    <scope>NUCLEOTIDE SEQUENCE [LARGE SCALE GENOMIC DNA]</scope>
    <source>
        <strain evidence="2">KNP414</strain>
    </source>
</reference>